<reference evidence="3 4" key="1">
    <citation type="submission" date="2023-03" db="EMBL/GenBank/DDBJ databases">
        <title>Host association and intracellularity evolved multiple times independently in the Rickettsiales.</title>
        <authorList>
            <person name="Castelli M."/>
            <person name="Nardi T."/>
            <person name="Gammuto L."/>
            <person name="Bellinzona G."/>
            <person name="Sabaneyeva E."/>
            <person name="Potekhin A."/>
            <person name="Serra V."/>
            <person name="Petroni G."/>
            <person name="Sassera D."/>
        </authorList>
    </citation>
    <scope>NUCLEOTIDE SEQUENCE [LARGE SCALE GENOMIC DNA]</scope>
    <source>
        <strain evidence="3 4">Sr 2-6</strain>
    </source>
</reference>
<dbReference type="RefSeq" id="WP_322776322.1">
    <property type="nucleotide sequence ID" value="NZ_JARJFB010000016.1"/>
</dbReference>
<gene>
    <name evidence="3" type="ORF">Megvenef_00381</name>
</gene>
<evidence type="ECO:0000256" key="2">
    <source>
        <dbReference type="SAM" id="MobiDB-lite"/>
    </source>
</evidence>
<keyword evidence="4" id="KW-1185">Reference proteome</keyword>
<keyword evidence="1" id="KW-0175">Coiled coil</keyword>
<name>A0ABU5NB66_9RICK</name>
<accession>A0ABU5NB66</accession>
<protein>
    <submittedName>
        <fullName evidence="3">Uncharacterized protein</fullName>
    </submittedName>
</protein>
<feature type="coiled-coil region" evidence="1">
    <location>
        <begin position="98"/>
        <end position="132"/>
    </location>
</feature>
<proteinExistence type="predicted"/>
<dbReference type="EMBL" id="JARJFB010000016">
    <property type="protein sequence ID" value="MEA0970418.1"/>
    <property type="molecule type" value="Genomic_DNA"/>
</dbReference>
<feature type="compositionally biased region" description="Basic and acidic residues" evidence="2">
    <location>
        <begin position="1263"/>
        <end position="1283"/>
    </location>
</feature>
<sequence length="1306" mass="141590">MKLSEYQNQIYKNNKNILELYEKNLVLKKAAAKSIKDKDEVTAKKLGAEIHQNSLKASGIEGSNITLASTLEQRRSVLDKKINDIIQKPLTKASQKELSDVRGEIEAHSKLAAQHEREVQKEAQAKKQKQAEIYKSEKTKLYSSASNFIGDPVSLNNILTPFAQKKGTKESVGVGDMLSSGLSAFGFALKNVGSVIDIAGSTSFYKEEAAKIPMGKGVKEEASFFLKLLDDPDSVEFLKANSTKLGNLVETIAPTLISVGIRELSKLPELQERLVVHEKQHGLLTSLEAKLKKLQTNLTPNEIDNQQIAELTEQISNRKMLEQRISLAKTVEALEKAGITAEYIQKKLLPIAINPLKEILKSPQDVIEVANASLDIILEKDPKKTQKSLQFIASKIDFGALIGSSGLQEFLVTDSANLAKIATIVMATNEKVKDQADKLGITPEIVEQVIPAVTQIASVALADSNKLTEVYKEMVASNTKLSDIARQEKVQKEIDRSSLSEEQIKELDARNEILKKQKSEILSEMVGSASKVVLQDNFLNSVRDNVSGLLDKNQVAITEMVTHRLGKMDEESLPRQILTNVSPEFAKNVTVAVTGLVSTVLKETSNEQIQSLAASGQSLLTASKEERSAVVQDLASQGMAILNNENVVKSIGQVGQLLTTEKEQVQLIVDNALKTAPVKQQLEELGVAPSMVQGLVPLVTQVGAELLSEANVKKIPEIYSVFTEFTASASKEKAQKKIDRSSLSEEQIKDLDKQTEELSKQKNVALSKLIGSATDIVLQDNVLNSVRDNVSDLLDKNQVAIGEMVTHRLGKMNEESLPRQVLVGVSPEFAKNVTGAVTGLVSTVLKETSNEQIQSLAASGQSLLTATKEERSAVVQDLASQGMAILGNSQVADSLQNVGTTLVNSSADISKIAFNALANSPLKGVITKEQIQDAVPIVTKAVGAVLNSSQDIVTIATKSQELLSGLDKTTEGLTPKQAGSFGAIIESLSNVVNQPGITGALTKDLPEFLQKNKGNIPDIASNIVKNIPALSTLTKEMGVSDDLIRDSAKLGTDLLIDAAPMVDKFARATLKEKDQLVTIISDVRDLANAPKENQKAAVLKVVSNVIALKESNADLKNIFDKELPNLLEKNQEQLAKVIDGVIHTKAGPGLKLKTEKIIKLVADNLPAVTKIADLYSKGKYAAMFPEIVKLAFKKDVLSTAIGTLSRIKKHTAEKKKEDLANVVEETIKKDVDKEQSGQASQKKGSKAVSVGASKKTSANAGSKKTDLERLEHIKEKMDKHVSSSDRSSTIISKDKRKKLTSQDKVK</sequence>
<dbReference type="Proteomes" id="UP001291687">
    <property type="component" value="Unassembled WGS sequence"/>
</dbReference>
<comment type="caution">
    <text evidence="3">The sequence shown here is derived from an EMBL/GenBank/DDBJ whole genome shotgun (WGS) entry which is preliminary data.</text>
</comment>
<organism evidence="3 4">
    <name type="scientific">Candidatus Megaera venefica</name>
    <dbReference type="NCBI Taxonomy" id="2055910"/>
    <lineage>
        <taxon>Bacteria</taxon>
        <taxon>Pseudomonadati</taxon>
        <taxon>Pseudomonadota</taxon>
        <taxon>Alphaproteobacteria</taxon>
        <taxon>Rickettsiales</taxon>
        <taxon>Rickettsiaceae</taxon>
        <taxon>Candidatus Megaera</taxon>
    </lineage>
</organism>
<feature type="coiled-coil region" evidence="1">
    <location>
        <begin position="741"/>
        <end position="768"/>
    </location>
</feature>
<feature type="region of interest" description="Disordered" evidence="2">
    <location>
        <begin position="1231"/>
        <end position="1306"/>
    </location>
</feature>
<evidence type="ECO:0000313" key="3">
    <source>
        <dbReference type="EMBL" id="MEA0970418.1"/>
    </source>
</evidence>
<evidence type="ECO:0000256" key="1">
    <source>
        <dbReference type="SAM" id="Coils"/>
    </source>
</evidence>
<feature type="coiled-coil region" evidence="1">
    <location>
        <begin position="497"/>
        <end position="524"/>
    </location>
</feature>
<evidence type="ECO:0000313" key="4">
    <source>
        <dbReference type="Proteomes" id="UP001291687"/>
    </source>
</evidence>